<keyword evidence="4 16" id="KW-1003">Cell membrane</keyword>
<keyword evidence="13 16" id="KW-0066">ATP synthesis</keyword>
<evidence type="ECO:0000256" key="11">
    <source>
        <dbReference type="ARBA" id="ARBA00023136"/>
    </source>
</evidence>
<dbReference type="InterPro" id="IPR033732">
    <property type="entry name" value="ATP_synth_F1_a_nt-bd_dom"/>
</dbReference>
<comment type="subcellular location">
    <subcellularLocation>
        <location evidence="16">Cell membrane</location>
        <topology evidence="16">Peripheral membrane protein</topology>
    </subcellularLocation>
    <subcellularLocation>
        <location evidence="2">Membrane</location>
        <topology evidence="2">Peripheral membrane protein</topology>
    </subcellularLocation>
</comment>
<evidence type="ECO:0000313" key="21">
    <source>
        <dbReference type="Proteomes" id="UP000013165"/>
    </source>
</evidence>
<dbReference type="FunFam" id="3.40.50.300:FF:000002">
    <property type="entry name" value="ATP synthase subunit alpha"/>
    <property type="match status" value="1"/>
</dbReference>
<keyword evidence="5" id="KW-0997">Cell inner membrane</keyword>
<dbReference type="FunFam" id="2.40.30.20:FF:000001">
    <property type="entry name" value="ATP synthase subunit alpha"/>
    <property type="match status" value="1"/>
</dbReference>
<evidence type="ECO:0000313" key="20">
    <source>
        <dbReference type="EMBL" id="ENO15347.1"/>
    </source>
</evidence>
<name>N6WWC5_9GAMM</name>
<dbReference type="InterPro" id="IPR027417">
    <property type="entry name" value="P-loop_NTPase"/>
</dbReference>
<comment type="subunit">
    <text evidence="15">F-type ATPases have 2 components, CF(1) - the catalytic core - and CF(0) - the membrane proton channel. CF(1) has five subunits: alpha(3), beta(3), gamma(1), delta(1), epsilon(1). CF(0) has four main subunits: a(1), b(1), b'(1) and c(9-12).</text>
</comment>
<keyword evidence="6 16" id="KW-0547">Nucleotide-binding</keyword>
<comment type="function">
    <text evidence="1 16">Produces ATP from ADP in the presence of a proton gradient across the membrane. The alpha chain is a regulatory subunit.</text>
</comment>
<proteinExistence type="inferred from homology"/>
<dbReference type="InterPro" id="IPR000194">
    <property type="entry name" value="ATPase_F1/V1/A1_a/bsu_nucl-bd"/>
</dbReference>
<dbReference type="OrthoDB" id="9803053at2"/>
<comment type="similarity">
    <text evidence="14">Belongs to the ATPase alpha/beta chains family. T3SS ATPase subfamily.</text>
</comment>
<accession>N6WWC5</accession>
<dbReference type="PANTHER" id="PTHR48082">
    <property type="entry name" value="ATP SYNTHASE SUBUNIT ALPHA, MITOCHONDRIAL"/>
    <property type="match status" value="1"/>
</dbReference>
<evidence type="ECO:0000256" key="14">
    <source>
        <dbReference type="ARBA" id="ARBA00024342"/>
    </source>
</evidence>
<evidence type="ECO:0000256" key="13">
    <source>
        <dbReference type="ARBA" id="ARBA00023310"/>
    </source>
</evidence>
<dbReference type="HOGENOM" id="CLU_010091_2_1_6"/>
<dbReference type="GO" id="GO:0043531">
    <property type="term" value="F:ADP binding"/>
    <property type="evidence" value="ECO:0007669"/>
    <property type="project" value="TreeGrafter"/>
</dbReference>
<dbReference type="InterPro" id="IPR005294">
    <property type="entry name" value="ATP_synth_F1_asu"/>
</dbReference>
<feature type="domain" description="ATPase F1/V1/A1 complex alpha/beta subunit N-terminal" evidence="19">
    <location>
        <begin position="29"/>
        <end position="93"/>
    </location>
</feature>
<dbReference type="NCBIfam" id="TIGR00962">
    <property type="entry name" value="atpA"/>
    <property type="match status" value="1"/>
</dbReference>
<dbReference type="Pfam" id="PF00306">
    <property type="entry name" value="ATP-synt_ab_C"/>
    <property type="match status" value="1"/>
</dbReference>
<keyword evidence="21" id="KW-1185">Reference proteome</keyword>
<dbReference type="Pfam" id="PF02874">
    <property type="entry name" value="ATP-synt_ab_N"/>
    <property type="match status" value="1"/>
</dbReference>
<feature type="binding site" evidence="16">
    <location>
        <begin position="170"/>
        <end position="177"/>
    </location>
    <ligand>
        <name>ATP</name>
        <dbReference type="ChEBI" id="CHEBI:30616"/>
    </ligand>
</feature>
<dbReference type="SUPFAM" id="SSF47917">
    <property type="entry name" value="C-terminal domain of alpha and beta subunits of F1 ATP synthase"/>
    <property type="match status" value="1"/>
</dbReference>
<evidence type="ECO:0000256" key="16">
    <source>
        <dbReference type="HAMAP-Rule" id="MF_01346"/>
    </source>
</evidence>
<dbReference type="Pfam" id="PF00006">
    <property type="entry name" value="ATP-synt_ab"/>
    <property type="match status" value="1"/>
</dbReference>
<reference evidence="20 21" key="1">
    <citation type="journal article" date="2013" name="Genome Announc.">
        <title>Genome Sequence of the Polycyclic Aromatic Hydrocarbon-Degrading Bacterium Strain Marinobacter nanhaiticus D15-8WT.</title>
        <authorList>
            <person name="Cui Z."/>
            <person name="Gao W."/>
            <person name="Li Q."/>
            <person name="Xu G."/>
            <person name="Zheng L."/>
        </authorList>
    </citation>
    <scope>NUCLEOTIDE SEQUENCE [LARGE SCALE GENOMIC DNA]</scope>
    <source>
        <strain evidence="20 21">D15-8W</strain>
    </source>
</reference>
<dbReference type="CDD" id="cd01132">
    <property type="entry name" value="F1-ATPase_alpha_CD"/>
    <property type="match status" value="1"/>
</dbReference>
<evidence type="ECO:0000256" key="10">
    <source>
        <dbReference type="ARBA" id="ARBA00023065"/>
    </source>
</evidence>
<evidence type="ECO:0000256" key="2">
    <source>
        <dbReference type="ARBA" id="ARBA00004170"/>
    </source>
</evidence>
<keyword evidence="9 16" id="KW-1278">Translocase</keyword>
<dbReference type="GO" id="GO:0046933">
    <property type="term" value="F:proton-transporting ATP synthase activity, rotational mechanism"/>
    <property type="evidence" value="ECO:0007669"/>
    <property type="project" value="UniProtKB-UniRule"/>
</dbReference>
<dbReference type="Gene3D" id="2.40.30.20">
    <property type="match status" value="1"/>
</dbReference>
<evidence type="ECO:0000256" key="7">
    <source>
        <dbReference type="ARBA" id="ARBA00022781"/>
    </source>
</evidence>
<dbReference type="InterPro" id="IPR000793">
    <property type="entry name" value="ATP_synth_asu_C"/>
</dbReference>
<dbReference type="EMBL" id="APLQ01000011">
    <property type="protein sequence ID" value="ENO15347.1"/>
    <property type="molecule type" value="Genomic_DNA"/>
</dbReference>
<comment type="catalytic activity">
    <reaction evidence="16">
        <text>ATP + H2O + 4 H(+)(in) = ADP + phosphate + 5 H(+)(out)</text>
        <dbReference type="Rhea" id="RHEA:57720"/>
        <dbReference type="ChEBI" id="CHEBI:15377"/>
        <dbReference type="ChEBI" id="CHEBI:15378"/>
        <dbReference type="ChEBI" id="CHEBI:30616"/>
        <dbReference type="ChEBI" id="CHEBI:43474"/>
        <dbReference type="ChEBI" id="CHEBI:456216"/>
        <dbReference type="EC" id="7.1.2.2"/>
    </reaction>
</comment>
<comment type="caution">
    <text evidence="20">The sequence shown here is derived from an EMBL/GenBank/DDBJ whole genome shotgun (WGS) entry which is preliminary data.</text>
</comment>
<dbReference type="HAMAP" id="MF_01346">
    <property type="entry name" value="ATP_synth_alpha_bact"/>
    <property type="match status" value="1"/>
</dbReference>
<evidence type="ECO:0000256" key="15">
    <source>
        <dbReference type="ARBA" id="ARBA00026013"/>
    </source>
</evidence>
<dbReference type="SUPFAM" id="SSF50615">
    <property type="entry name" value="N-terminal domain of alpha and beta subunits of F1 ATP synthase"/>
    <property type="match status" value="1"/>
</dbReference>
<keyword evidence="12 16" id="KW-0139">CF(1)</keyword>
<dbReference type="CDD" id="cd18113">
    <property type="entry name" value="ATP-synt_F1_alpha_C"/>
    <property type="match status" value="1"/>
</dbReference>
<dbReference type="InterPro" id="IPR023366">
    <property type="entry name" value="ATP_synth_asu-like_sf"/>
</dbReference>
<dbReference type="AlphaFoldDB" id="N6WWC5"/>
<dbReference type="PATRIC" id="fig|626887.3.peg.1667"/>
<evidence type="ECO:0000256" key="5">
    <source>
        <dbReference type="ARBA" id="ARBA00022519"/>
    </source>
</evidence>
<evidence type="ECO:0000256" key="1">
    <source>
        <dbReference type="ARBA" id="ARBA00003784"/>
    </source>
</evidence>
<keyword evidence="8 16" id="KW-0067">ATP-binding</keyword>
<protein>
    <recommendedName>
        <fullName evidence="16">ATP synthase subunit alpha</fullName>
        <ecNumber evidence="16">7.1.2.2</ecNumber>
    </recommendedName>
    <alternativeName>
        <fullName evidence="16">ATP synthase F1 sector subunit alpha</fullName>
    </alternativeName>
    <alternativeName>
        <fullName evidence="16">F-ATPase subunit alpha</fullName>
    </alternativeName>
</protein>
<dbReference type="PIRSF" id="PIRSF039088">
    <property type="entry name" value="F_ATPase_subunit_alpha"/>
    <property type="match status" value="1"/>
</dbReference>
<evidence type="ECO:0000259" key="17">
    <source>
        <dbReference type="Pfam" id="PF00006"/>
    </source>
</evidence>
<dbReference type="GO" id="GO:0005524">
    <property type="term" value="F:ATP binding"/>
    <property type="evidence" value="ECO:0007669"/>
    <property type="project" value="UniProtKB-UniRule"/>
</dbReference>
<keyword evidence="10 16" id="KW-0406">Ion transport</keyword>
<evidence type="ECO:0000256" key="3">
    <source>
        <dbReference type="ARBA" id="ARBA00022448"/>
    </source>
</evidence>
<dbReference type="CDD" id="cd18116">
    <property type="entry name" value="ATP-synt_F1_alpha_N"/>
    <property type="match status" value="1"/>
</dbReference>
<evidence type="ECO:0000256" key="6">
    <source>
        <dbReference type="ARBA" id="ARBA00022741"/>
    </source>
</evidence>
<dbReference type="EC" id="7.1.2.2" evidence="16"/>
<evidence type="ECO:0000259" key="19">
    <source>
        <dbReference type="Pfam" id="PF02874"/>
    </source>
</evidence>
<dbReference type="Proteomes" id="UP000013165">
    <property type="component" value="Unassembled WGS sequence"/>
</dbReference>
<dbReference type="GO" id="GO:0005886">
    <property type="term" value="C:plasma membrane"/>
    <property type="evidence" value="ECO:0007669"/>
    <property type="project" value="UniProtKB-SubCell"/>
</dbReference>
<evidence type="ECO:0000259" key="18">
    <source>
        <dbReference type="Pfam" id="PF00306"/>
    </source>
</evidence>
<dbReference type="GO" id="GO:0016787">
    <property type="term" value="F:hydrolase activity"/>
    <property type="evidence" value="ECO:0007669"/>
    <property type="project" value="UniProtKB-KW"/>
</dbReference>
<dbReference type="SUPFAM" id="SSF52540">
    <property type="entry name" value="P-loop containing nucleoside triphosphate hydrolases"/>
    <property type="match status" value="1"/>
</dbReference>
<dbReference type="PANTHER" id="PTHR48082:SF2">
    <property type="entry name" value="ATP SYNTHASE SUBUNIT ALPHA, MITOCHONDRIAL"/>
    <property type="match status" value="1"/>
</dbReference>
<dbReference type="InterPro" id="IPR038376">
    <property type="entry name" value="ATP_synth_asu_C_sf"/>
</dbReference>
<dbReference type="InterPro" id="IPR004100">
    <property type="entry name" value="ATPase_F1/V1/A1_a/bsu_N"/>
</dbReference>
<dbReference type="NCBIfam" id="NF009884">
    <property type="entry name" value="PRK13343.1"/>
    <property type="match status" value="1"/>
</dbReference>
<evidence type="ECO:0000256" key="4">
    <source>
        <dbReference type="ARBA" id="ARBA00022475"/>
    </source>
</evidence>
<sequence length="514" mass="55714">MQQLNPSEISDIIKKRIEKLDISSEARNEGTILSVSDGIVRVHGLADVMYGEMIEFDNGIFGMALNLERDSVGAVVLGDYEDLEEGGKVRCTGRILEVPVGEQLLGRVVDALGNPIDGKGDLGTEQTAPIEKVAPGVIARQSVDQPVQTGLKAIDTMVPIGRGQRELIIGDRQIGKTAVAIDAIINQKESGIKCIYVAVGQKQSSIAAVVRKLEEHGAMDHTIVVAAGAADPAAMQFLAPYSGTSMGEYFRDRGEDALIVFDDLSKQAVAYRQISLLLRRPPGREAYPGDVFYLHSRLLERASRVNADYVEQMTNGEVKGKTGSLTALPLIETQAGDVSAFVPTNVISITDGQIFLETNLFNSGIRPAMNAGVSVSRVGGSAQTKIMKKLGGGIRLALAQYRELAAFAQFASDLDEATRKQLEHGQRVTELMKQNQYSPMSVAEMGTVLYAANEGFLDDVDVDKVVAFEAALMDWMRSEQSELLAKINEKGDYNDEIAADLKAAIEKFKTTQTW</sequence>
<organism evidence="20 21">
    <name type="scientific">Marinobacter nanhaiticus D15-8W</name>
    <dbReference type="NCBI Taxonomy" id="626887"/>
    <lineage>
        <taxon>Bacteria</taxon>
        <taxon>Pseudomonadati</taxon>
        <taxon>Pseudomonadota</taxon>
        <taxon>Gammaproteobacteria</taxon>
        <taxon>Pseudomonadales</taxon>
        <taxon>Marinobacteraceae</taxon>
        <taxon>Marinobacter</taxon>
    </lineage>
</organism>
<keyword evidence="20" id="KW-0378">Hydrolase</keyword>
<dbReference type="FunFam" id="1.20.150.20:FF:000001">
    <property type="entry name" value="ATP synthase subunit alpha"/>
    <property type="match status" value="1"/>
</dbReference>
<feature type="domain" description="ATP synthase alpha subunit C-terminal" evidence="18">
    <location>
        <begin position="383"/>
        <end position="508"/>
    </location>
</feature>
<feature type="site" description="Required for activity" evidence="16">
    <location>
        <position position="374"/>
    </location>
</feature>
<evidence type="ECO:0000256" key="8">
    <source>
        <dbReference type="ARBA" id="ARBA00022840"/>
    </source>
</evidence>
<evidence type="ECO:0000256" key="12">
    <source>
        <dbReference type="ARBA" id="ARBA00023196"/>
    </source>
</evidence>
<dbReference type="GO" id="GO:0045259">
    <property type="term" value="C:proton-transporting ATP synthase complex"/>
    <property type="evidence" value="ECO:0007669"/>
    <property type="project" value="UniProtKB-KW"/>
</dbReference>
<keyword evidence="3 16" id="KW-0813">Transport</keyword>
<feature type="domain" description="ATPase F1/V1/A1 complex alpha/beta subunit nucleotide-binding" evidence="17">
    <location>
        <begin position="150"/>
        <end position="376"/>
    </location>
</feature>
<dbReference type="Gene3D" id="1.20.150.20">
    <property type="entry name" value="ATP synthase alpha/beta chain, C-terminal domain"/>
    <property type="match status" value="1"/>
</dbReference>
<dbReference type="InterPro" id="IPR036121">
    <property type="entry name" value="ATPase_F1/V1/A1_a/bsu_N_sf"/>
</dbReference>
<evidence type="ECO:0000256" key="9">
    <source>
        <dbReference type="ARBA" id="ARBA00022967"/>
    </source>
</evidence>
<keyword evidence="11 16" id="KW-0472">Membrane</keyword>
<keyword evidence="7 16" id="KW-0375">Hydrogen ion transport</keyword>
<dbReference type="eggNOG" id="COG0056">
    <property type="taxonomic scope" value="Bacteria"/>
</dbReference>
<dbReference type="Gene3D" id="3.40.50.300">
    <property type="entry name" value="P-loop containing nucleotide triphosphate hydrolases"/>
    <property type="match status" value="1"/>
</dbReference>
<gene>
    <name evidence="16" type="primary">atpA</name>
    <name evidence="20" type="ORF">J057_08351</name>
</gene>
<dbReference type="RefSeq" id="WP_004579643.1">
    <property type="nucleotide sequence ID" value="NZ_AP028878.1"/>
</dbReference>
<dbReference type="STRING" id="626887.J057_08351"/>